<dbReference type="Proteomes" id="UP001055115">
    <property type="component" value="Unassembled WGS sequence"/>
</dbReference>
<evidence type="ECO:0000313" key="2">
    <source>
        <dbReference type="Proteomes" id="UP001055115"/>
    </source>
</evidence>
<dbReference type="AlphaFoldDB" id="A0AA37PGX8"/>
<organism evidence="1 2">
    <name type="scientific">Colletotrichum spaethianum</name>
    <dbReference type="NCBI Taxonomy" id="700344"/>
    <lineage>
        <taxon>Eukaryota</taxon>
        <taxon>Fungi</taxon>
        <taxon>Dikarya</taxon>
        <taxon>Ascomycota</taxon>
        <taxon>Pezizomycotina</taxon>
        <taxon>Sordariomycetes</taxon>
        <taxon>Hypocreomycetidae</taxon>
        <taxon>Glomerellales</taxon>
        <taxon>Glomerellaceae</taxon>
        <taxon>Colletotrichum</taxon>
        <taxon>Colletotrichum spaethianum species complex</taxon>
    </lineage>
</organism>
<keyword evidence="2" id="KW-1185">Reference proteome</keyword>
<reference evidence="1 2" key="1">
    <citation type="submission" date="2022-03" db="EMBL/GenBank/DDBJ databases">
        <title>Genome data of Colletotrichum spp.</title>
        <authorList>
            <person name="Utami Y.D."/>
            <person name="Hiruma K."/>
        </authorList>
    </citation>
    <scope>NUCLEOTIDE SEQUENCE [LARGE SCALE GENOMIC DNA]</scope>
    <source>
        <strain evidence="1 2">MAFF 239500</strain>
    </source>
</reference>
<protein>
    <submittedName>
        <fullName evidence="1">Uncharacterized protein</fullName>
    </submittedName>
</protein>
<gene>
    <name evidence="1" type="ORF">ColSpa_12205</name>
</gene>
<dbReference type="RefSeq" id="XP_049134374.1">
    <property type="nucleotide sequence ID" value="XM_049278417.1"/>
</dbReference>
<dbReference type="GeneID" id="73333007"/>
<name>A0AA37PGX8_9PEZI</name>
<comment type="caution">
    <text evidence="1">The sequence shown here is derived from an EMBL/GenBank/DDBJ whole genome shotgun (WGS) entry which is preliminary data.</text>
</comment>
<proteinExistence type="predicted"/>
<dbReference type="EMBL" id="BQXU01000059">
    <property type="protein sequence ID" value="GKT52024.1"/>
    <property type="molecule type" value="Genomic_DNA"/>
</dbReference>
<accession>A0AA37PGX8</accession>
<evidence type="ECO:0000313" key="1">
    <source>
        <dbReference type="EMBL" id="GKT52024.1"/>
    </source>
</evidence>
<sequence length="81" mass="9235">MAIRCEGRFLWLMMQEPTLRKAFTLRPLTVCEITDAALIDDSEDLPLEDLHDALDVDYIETEIDGLCSPLLMLRASRQAQP</sequence>